<organism evidence="1 2">
    <name type="scientific">Pluteus cervinus</name>
    <dbReference type="NCBI Taxonomy" id="181527"/>
    <lineage>
        <taxon>Eukaryota</taxon>
        <taxon>Fungi</taxon>
        <taxon>Dikarya</taxon>
        <taxon>Basidiomycota</taxon>
        <taxon>Agaricomycotina</taxon>
        <taxon>Agaricomycetes</taxon>
        <taxon>Agaricomycetidae</taxon>
        <taxon>Agaricales</taxon>
        <taxon>Pluteineae</taxon>
        <taxon>Pluteaceae</taxon>
        <taxon>Pluteus</taxon>
    </lineage>
</organism>
<evidence type="ECO:0000313" key="1">
    <source>
        <dbReference type="EMBL" id="TFK67196.1"/>
    </source>
</evidence>
<gene>
    <name evidence="1" type="ORF">BDN72DRAFT_859315</name>
</gene>
<keyword evidence="2" id="KW-1185">Reference proteome</keyword>
<accession>A0ACD3ANU6</accession>
<dbReference type="EMBL" id="ML208382">
    <property type="protein sequence ID" value="TFK67196.1"/>
    <property type="molecule type" value="Genomic_DNA"/>
</dbReference>
<reference evidence="1 2" key="1">
    <citation type="journal article" date="2019" name="Nat. Ecol. Evol.">
        <title>Megaphylogeny resolves global patterns of mushroom evolution.</title>
        <authorList>
            <person name="Varga T."/>
            <person name="Krizsan K."/>
            <person name="Foldi C."/>
            <person name="Dima B."/>
            <person name="Sanchez-Garcia M."/>
            <person name="Sanchez-Ramirez S."/>
            <person name="Szollosi G.J."/>
            <person name="Szarkandi J.G."/>
            <person name="Papp V."/>
            <person name="Albert L."/>
            <person name="Andreopoulos W."/>
            <person name="Angelini C."/>
            <person name="Antonin V."/>
            <person name="Barry K.W."/>
            <person name="Bougher N.L."/>
            <person name="Buchanan P."/>
            <person name="Buyck B."/>
            <person name="Bense V."/>
            <person name="Catcheside P."/>
            <person name="Chovatia M."/>
            <person name="Cooper J."/>
            <person name="Damon W."/>
            <person name="Desjardin D."/>
            <person name="Finy P."/>
            <person name="Geml J."/>
            <person name="Haridas S."/>
            <person name="Hughes K."/>
            <person name="Justo A."/>
            <person name="Karasinski D."/>
            <person name="Kautmanova I."/>
            <person name="Kiss B."/>
            <person name="Kocsube S."/>
            <person name="Kotiranta H."/>
            <person name="LaButti K.M."/>
            <person name="Lechner B.E."/>
            <person name="Liimatainen K."/>
            <person name="Lipzen A."/>
            <person name="Lukacs Z."/>
            <person name="Mihaltcheva S."/>
            <person name="Morgado L.N."/>
            <person name="Niskanen T."/>
            <person name="Noordeloos M.E."/>
            <person name="Ohm R.A."/>
            <person name="Ortiz-Santana B."/>
            <person name="Ovrebo C."/>
            <person name="Racz N."/>
            <person name="Riley R."/>
            <person name="Savchenko A."/>
            <person name="Shiryaev A."/>
            <person name="Soop K."/>
            <person name="Spirin V."/>
            <person name="Szebenyi C."/>
            <person name="Tomsovsky M."/>
            <person name="Tulloss R.E."/>
            <person name="Uehling J."/>
            <person name="Grigoriev I.V."/>
            <person name="Vagvolgyi C."/>
            <person name="Papp T."/>
            <person name="Martin F.M."/>
            <person name="Miettinen O."/>
            <person name="Hibbett D.S."/>
            <person name="Nagy L.G."/>
        </authorList>
    </citation>
    <scope>NUCLEOTIDE SEQUENCE [LARGE SCALE GENOMIC DNA]</scope>
    <source>
        <strain evidence="1 2">NL-1719</strain>
    </source>
</reference>
<dbReference type="Proteomes" id="UP000308600">
    <property type="component" value="Unassembled WGS sequence"/>
</dbReference>
<protein>
    <submittedName>
        <fullName evidence="1">Uncharacterized protein</fullName>
    </submittedName>
</protein>
<sequence length="187" mass="20785">MNLSLPIPTTIDLRIPPIKVVPLYQVETPSKLAGRTAISVDLFRVLYPHYAFVGRVEPHSLRPSIIRHDGAEPERRIHSSVKKDLDGAADRVFSGPDGQEYRWTYHNNGLELVTSDKSKTLLAKFHSGHRGILRNPQDAHLEVTPAGLPMADIIVLTFVYIKKFGDDGQRAEKLQVTAAAPSRTMTA</sequence>
<evidence type="ECO:0000313" key="2">
    <source>
        <dbReference type="Proteomes" id="UP000308600"/>
    </source>
</evidence>
<proteinExistence type="predicted"/>
<name>A0ACD3ANU6_9AGAR</name>